<dbReference type="Gene3D" id="1.10.3680.10">
    <property type="entry name" value="TerB-like"/>
    <property type="match status" value="1"/>
</dbReference>
<reference evidence="1" key="1">
    <citation type="submission" date="2022-11" db="EMBL/GenBank/DDBJ databases">
        <title>Lacinutrix neustonica HL-RS19T sp. nov., isolated from the surface microlayer sample of brackish Lake Shihwa.</title>
        <authorList>
            <person name="Choi J.Y."/>
            <person name="Hwang C.Y."/>
        </authorList>
    </citation>
    <scope>NUCLEOTIDE SEQUENCE</scope>
    <source>
        <strain evidence="1">HL-RS19</strain>
    </source>
</reference>
<accession>A0A9E8MYW4</accession>
<name>A0A9E8MYW4_9FLAO</name>
<keyword evidence="2" id="KW-1185">Reference proteome</keyword>
<protein>
    <recommendedName>
        <fullName evidence="3">TerB family tellurite resistance protein</fullName>
    </recommendedName>
</protein>
<dbReference type="AlphaFoldDB" id="A0A9E8MYW4"/>
<dbReference type="EMBL" id="CP113088">
    <property type="protein sequence ID" value="WAC02790.1"/>
    <property type="molecule type" value="Genomic_DNA"/>
</dbReference>
<dbReference type="Proteomes" id="UP001164705">
    <property type="component" value="Chromosome"/>
</dbReference>
<dbReference type="KEGG" id="lnu:N7U66_03790"/>
<evidence type="ECO:0000313" key="2">
    <source>
        <dbReference type="Proteomes" id="UP001164705"/>
    </source>
</evidence>
<gene>
    <name evidence="1" type="ORF">N7U66_03790</name>
</gene>
<organism evidence="1 2">
    <name type="scientific">Lacinutrix neustonica</name>
    <dbReference type="NCBI Taxonomy" id="2980107"/>
    <lineage>
        <taxon>Bacteria</taxon>
        <taxon>Pseudomonadati</taxon>
        <taxon>Bacteroidota</taxon>
        <taxon>Flavobacteriia</taxon>
        <taxon>Flavobacteriales</taxon>
        <taxon>Flavobacteriaceae</taxon>
        <taxon>Lacinutrix</taxon>
    </lineage>
</organism>
<evidence type="ECO:0008006" key="3">
    <source>
        <dbReference type="Google" id="ProtNLM"/>
    </source>
</evidence>
<dbReference type="SUPFAM" id="SSF158682">
    <property type="entry name" value="TerB-like"/>
    <property type="match status" value="1"/>
</dbReference>
<evidence type="ECO:0000313" key="1">
    <source>
        <dbReference type="EMBL" id="WAC02790.1"/>
    </source>
</evidence>
<dbReference type="RefSeq" id="WP_267677389.1">
    <property type="nucleotide sequence ID" value="NZ_CP113088.1"/>
</dbReference>
<proteinExistence type="predicted"/>
<sequence>MKGENNYPRAFYQNLGKLFYAIALADGEVHEVEISTLEHVIEKEWATGSEAFPILDVFNWLHEDQEYNAEDCFKSFMAFKNNNEALFTNQIKHLILSTANKVASSFARKNKSELILLARLDLAFKIKK</sequence>
<dbReference type="InterPro" id="IPR029024">
    <property type="entry name" value="TerB-like"/>
</dbReference>